<reference evidence="16" key="2">
    <citation type="journal article" date="2020" name="Gigascience">
        <title>An improved pig reference genome sequence to enable pig genetics and genomics research.</title>
        <authorList>
            <person name="Warr A."/>
            <person name="Affara N."/>
            <person name="Aken B."/>
            <person name="Beiki H."/>
            <person name="Bickhart D.M."/>
            <person name="Billis K."/>
            <person name="Chow W."/>
            <person name="Eory L."/>
            <person name="Finlayson H.A."/>
            <person name="Flicek P."/>
            <person name="Giron C.G."/>
            <person name="Griffin D.K."/>
            <person name="Hall R."/>
            <person name="Hannum G."/>
            <person name="Hourlier T."/>
            <person name="Howe K."/>
            <person name="Hume D.A."/>
            <person name="Izuogu O."/>
            <person name="Kim K."/>
            <person name="Koren S."/>
            <person name="Liu H."/>
            <person name="Manchanda N."/>
            <person name="Martin F.J."/>
            <person name="Nonneman D.J."/>
            <person name="O'Connor R.E."/>
            <person name="Phillippy A.M."/>
            <person name="Rohrer G.A."/>
            <person name="Rosen B.D."/>
            <person name="Rund L.A."/>
            <person name="Sargent C.A."/>
            <person name="Schook L.B."/>
            <person name="Schroeder S.G."/>
            <person name="Schwartz A.S."/>
            <person name="Skinner B.M."/>
            <person name="Talbot R."/>
            <person name="Tseng E."/>
            <person name="Tuggle C.K."/>
            <person name="Watson M."/>
            <person name="Smith T.P.L."/>
            <person name="Archibald A.L."/>
        </authorList>
    </citation>
    <scope>NUCLEOTIDE SEQUENCE [LARGE SCALE GENOMIC DNA]</scope>
    <source>
        <strain evidence="16">Duroc</strain>
    </source>
</reference>
<dbReference type="InterPro" id="IPR036188">
    <property type="entry name" value="FAD/NAD-bd_sf"/>
</dbReference>
<evidence type="ECO:0000256" key="11">
    <source>
        <dbReference type="ARBA" id="ARBA00070200"/>
    </source>
</evidence>
<evidence type="ECO:0000256" key="2">
    <source>
        <dbReference type="ARBA" id="ARBA00010989"/>
    </source>
</evidence>
<evidence type="ECO:0000256" key="12">
    <source>
        <dbReference type="ARBA" id="ARBA00082030"/>
    </source>
</evidence>
<dbReference type="GO" id="GO:0050031">
    <property type="term" value="F:L-pipecolate oxidase activity"/>
    <property type="evidence" value="ECO:0007669"/>
    <property type="project" value="UniProtKB-EC"/>
</dbReference>
<dbReference type="GeneTree" id="ENSGT00390000011000"/>
<dbReference type="Proteomes" id="UP000008227">
    <property type="component" value="Chromosome 12"/>
</dbReference>
<dbReference type="EC" id="1.5.3.7" evidence="10"/>
<keyword evidence="6" id="KW-0560">Oxidoreductase</keyword>
<gene>
    <name evidence="16" type="primary">PIPOX</name>
</gene>
<evidence type="ECO:0000256" key="1">
    <source>
        <dbReference type="ARBA" id="ARBA00001974"/>
    </source>
</evidence>
<comment type="catalytic activity">
    <reaction evidence="8">
        <text>sarcosine + O2 + H2O = formaldehyde + glycine + H2O2</text>
        <dbReference type="Rhea" id="RHEA:13313"/>
        <dbReference type="ChEBI" id="CHEBI:15377"/>
        <dbReference type="ChEBI" id="CHEBI:15379"/>
        <dbReference type="ChEBI" id="CHEBI:16240"/>
        <dbReference type="ChEBI" id="CHEBI:16842"/>
        <dbReference type="ChEBI" id="CHEBI:57305"/>
        <dbReference type="ChEBI" id="CHEBI:57433"/>
        <dbReference type="EC" id="1.5.3.1"/>
    </reaction>
</comment>
<keyword evidence="4" id="KW-0285">Flavoprotein</keyword>
<sequence>MMAAQKELYDAIVIGAGIQGCFTAYHLAKHSRRVLLLEQFFLPHSRGSSHGQSRIIRRAYPEDFYTEMMAECYRIWAQLQHEAGTQLYRQTGLLLLGMKENPELKTIQATLSRHGVEHQYLPSEELKQRFPNIQLARGEVGLLDKSGGVLYADKALRVLQDAIRQLGGIVHDGEKVMEIKPGLPIVVKTTSSSYQARSLIITAGPWTNRLLRPLGLELPLQTLRINVCYWKEKAPGSYSVSQAFPCFLGLGLSLAPHHIYGLPSREYPGLVKVCYHHGNNADPEERDCPTAFADIQDVHILSRFVRDLLPDLEPEPPAIMEHCMYTVRVWAAGPGPAAALESRGTGQTGRPDSTRPLTGCDLKQKSSFLQVGSPPPERAH</sequence>
<dbReference type="SUPFAM" id="SSF54373">
    <property type="entry name" value="FAD-linked reductases, C-terminal domain"/>
    <property type="match status" value="1"/>
</dbReference>
<comment type="cofactor">
    <cofactor evidence="1">
        <name>FAD</name>
        <dbReference type="ChEBI" id="CHEBI:57692"/>
    </cofactor>
</comment>
<name>A0A287A3U7_PIG</name>
<dbReference type="Pfam" id="PF01266">
    <property type="entry name" value="DAO"/>
    <property type="match status" value="1"/>
</dbReference>
<dbReference type="Gene3D" id="3.50.50.60">
    <property type="entry name" value="FAD/NAD(P)-binding domain"/>
    <property type="match status" value="1"/>
</dbReference>
<evidence type="ECO:0000259" key="15">
    <source>
        <dbReference type="Pfam" id="PF01266"/>
    </source>
</evidence>
<dbReference type="NCBIfam" id="TIGR01377">
    <property type="entry name" value="soxA_mon"/>
    <property type="match status" value="1"/>
</dbReference>
<evidence type="ECO:0000256" key="4">
    <source>
        <dbReference type="ARBA" id="ARBA00022630"/>
    </source>
</evidence>
<dbReference type="EC" id="1.5.3.1" evidence="3"/>
<keyword evidence="5" id="KW-0274">FAD</keyword>
<dbReference type="GO" id="GO:0008115">
    <property type="term" value="F:sarcosine oxidase activity"/>
    <property type="evidence" value="ECO:0007669"/>
    <property type="project" value="UniProtKB-EC"/>
</dbReference>
<dbReference type="Ensembl" id="ENSSSCT00000042604.3">
    <property type="protein sequence ID" value="ENSSSCP00000038629.2"/>
    <property type="gene ID" value="ENSSSCG00000017781.5"/>
</dbReference>
<protein>
    <recommendedName>
        <fullName evidence="11">Peroxisomal sarcosine oxidase</fullName>
        <ecNumber evidence="3">1.5.3.1</ecNumber>
        <ecNumber evidence="10">1.5.3.7</ecNumber>
    </recommendedName>
    <alternativeName>
        <fullName evidence="12">L-pipecolate oxidase</fullName>
    </alternativeName>
    <alternativeName>
        <fullName evidence="13">L-pipecolic acid oxidase</fullName>
    </alternativeName>
</protein>
<feature type="domain" description="FAD dependent oxidoreductase" evidence="15">
    <location>
        <begin position="10"/>
        <end position="313"/>
    </location>
</feature>
<comment type="similarity">
    <text evidence="2">Belongs to the MSOX/MTOX family.</text>
</comment>
<evidence type="ECO:0000256" key="10">
    <source>
        <dbReference type="ARBA" id="ARBA00066548"/>
    </source>
</evidence>
<feature type="region of interest" description="Disordered" evidence="14">
    <location>
        <begin position="337"/>
        <end position="380"/>
    </location>
</feature>
<dbReference type="PANTHER" id="PTHR10961:SF46">
    <property type="entry name" value="PEROXISOMAL SARCOSINE OXIDASE"/>
    <property type="match status" value="1"/>
</dbReference>
<dbReference type="ExpressionAtlas" id="A0A287A3U7">
    <property type="expression patterns" value="baseline and differential"/>
</dbReference>
<keyword evidence="17" id="KW-1185">Reference proteome</keyword>
<evidence type="ECO:0000313" key="17">
    <source>
        <dbReference type="Proteomes" id="UP000008227"/>
    </source>
</evidence>
<dbReference type="InterPro" id="IPR045170">
    <property type="entry name" value="MTOX"/>
</dbReference>
<reference evidence="16" key="4">
    <citation type="submission" date="2025-09" db="UniProtKB">
        <authorList>
            <consortium name="Ensembl"/>
        </authorList>
    </citation>
    <scope>IDENTIFICATION</scope>
</reference>
<dbReference type="AlphaFoldDB" id="A0A287A3U7"/>
<reference evidence="17" key="1">
    <citation type="submission" date="2009-11" db="EMBL/GenBank/DDBJ databases">
        <authorList>
            <consortium name="Porcine genome sequencing project"/>
        </authorList>
    </citation>
    <scope>NUCLEOTIDE SEQUENCE [LARGE SCALE GENOMIC DNA]</scope>
    <source>
        <strain evidence="17">Duroc</strain>
    </source>
</reference>
<comment type="function">
    <text evidence="9">Metabolizes sarcosine, L-pipecolic acid and L-proline.</text>
</comment>
<evidence type="ECO:0000256" key="14">
    <source>
        <dbReference type="SAM" id="MobiDB-lite"/>
    </source>
</evidence>
<evidence type="ECO:0000256" key="13">
    <source>
        <dbReference type="ARBA" id="ARBA00082118"/>
    </source>
</evidence>
<evidence type="ECO:0000313" key="16">
    <source>
        <dbReference type="Ensembl" id="ENSSSCP00000038629.2"/>
    </source>
</evidence>
<evidence type="ECO:0000256" key="5">
    <source>
        <dbReference type="ARBA" id="ARBA00022827"/>
    </source>
</evidence>
<dbReference type="PANTHER" id="PTHR10961">
    <property type="entry name" value="PEROXISOMAL SARCOSINE OXIDASE"/>
    <property type="match status" value="1"/>
</dbReference>
<proteinExistence type="inferred from homology"/>
<evidence type="ECO:0000256" key="7">
    <source>
        <dbReference type="ARBA" id="ARBA00051859"/>
    </source>
</evidence>
<reference evidence="16" key="3">
    <citation type="submission" date="2025-08" db="UniProtKB">
        <authorList>
            <consortium name="Ensembl"/>
        </authorList>
    </citation>
    <scope>IDENTIFICATION</scope>
</reference>
<dbReference type="PROSITE" id="PS51257">
    <property type="entry name" value="PROKAR_LIPOPROTEIN"/>
    <property type="match status" value="1"/>
</dbReference>
<dbReference type="InterPro" id="IPR006076">
    <property type="entry name" value="FAD-dep_OxRdtase"/>
</dbReference>
<evidence type="ECO:0000256" key="9">
    <source>
        <dbReference type="ARBA" id="ARBA00055924"/>
    </source>
</evidence>
<dbReference type="SUPFAM" id="SSF51905">
    <property type="entry name" value="FAD/NAD(P)-binding domain"/>
    <property type="match status" value="1"/>
</dbReference>
<evidence type="ECO:0000256" key="3">
    <source>
        <dbReference type="ARBA" id="ARBA00012769"/>
    </source>
</evidence>
<dbReference type="Bgee" id="ENSSSCG00000017781">
    <property type="expression patterns" value="Expressed in metanephros cortex and 26 other cell types or tissues"/>
</dbReference>
<organism evidence="16 17">
    <name type="scientific">Sus scrofa</name>
    <name type="common">Pig</name>
    <dbReference type="NCBI Taxonomy" id="9823"/>
    <lineage>
        <taxon>Eukaryota</taxon>
        <taxon>Metazoa</taxon>
        <taxon>Chordata</taxon>
        <taxon>Craniata</taxon>
        <taxon>Vertebrata</taxon>
        <taxon>Euteleostomi</taxon>
        <taxon>Mammalia</taxon>
        <taxon>Eutheria</taxon>
        <taxon>Laurasiatheria</taxon>
        <taxon>Artiodactyla</taxon>
        <taxon>Suina</taxon>
        <taxon>Suidae</taxon>
        <taxon>Sus</taxon>
    </lineage>
</organism>
<evidence type="ECO:0000256" key="6">
    <source>
        <dbReference type="ARBA" id="ARBA00023002"/>
    </source>
</evidence>
<dbReference type="Gene3D" id="3.30.9.10">
    <property type="entry name" value="D-Amino Acid Oxidase, subunit A, domain 2"/>
    <property type="match status" value="1"/>
</dbReference>
<accession>A0A287A3U7</accession>
<dbReference type="GO" id="GO:0050660">
    <property type="term" value="F:flavin adenine dinucleotide binding"/>
    <property type="evidence" value="ECO:0007669"/>
    <property type="project" value="InterPro"/>
</dbReference>
<comment type="catalytic activity">
    <reaction evidence="7">
        <text>L-pipecolate + O2 = L-1-piperideine-6-carboxylate + H2O2 + H(+)</text>
        <dbReference type="Rhea" id="RHEA:11992"/>
        <dbReference type="ChEBI" id="CHEBI:15378"/>
        <dbReference type="ChEBI" id="CHEBI:15379"/>
        <dbReference type="ChEBI" id="CHEBI:16240"/>
        <dbReference type="ChEBI" id="CHEBI:58769"/>
        <dbReference type="ChEBI" id="CHEBI:61185"/>
        <dbReference type="EC" id="1.5.3.7"/>
    </reaction>
</comment>
<dbReference type="FunFam" id="3.50.50.60:FF:000189">
    <property type="entry name" value="Monomeric sarcosine oxidase"/>
    <property type="match status" value="1"/>
</dbReference>
<evidence type="ECO:0000256" key="8">
    <source>
        <dbReference type="ARBA" id="ARBA00052742"/>
    </source>
</evidence>